<organism evidence="2 3">
    <name type="scientific">Pseudoclavibacter caeni</name>
    <dbReference type="NCBI Taxonomy" id="908846"/>
    <lineage>
        <taxon>Bacteria</taxon>
        <taxon>Bacillati</taxon>
        <taxon>Actinomycetota</taxon>
        <taxon>Actinomycetes</taxon>
        <taxon>Micrococcales</taxon>
        <taxon>Microbacteriaceae</taxon>
        <taxon>Pseudoclavibacter</taxon>
    </lineage>
</organism>
<evidence type="ECO:0000313" key="2">
    <source>
        <dbReference type="EMBL" id="KAB1633462.1"/>
    </source>
</evidence>
<feature type="transmembrane region" description="Helical" evidence="1">
    <location>
        <begin position="146"/>
        <end position="165"/>
    </location>
</feature>
<proteinExistence type="predicted"/>
<evidence type="ECO:0000313" key="3">
    <source>
        <dbReference type="Proteomes" id="UP000481339"/>
    </source>
</evidence>
<evidence type="ECO:0000256" key="1">
    <source>
        <dbReference type="SAM" id="Phobius"/>
    </source>
</evidence>
<keyword evidence="3" id="KW-1185">Reference proteome</keyword>
<evidence type="ECO:0008006" key="4">
    <source>
        <dbReference type="Google" id="ProtNLM"/>
    </source>
</evidence>
<keyword evidence="1" id="KW-1133">Transmembrane helix</keyword>
<dbReference type="Proteomes" id="UP000481339">
    <property type="component" value="Unassembled WGS sequence"/>
</dbReference>
<comment type="caution">
    <text evidence="2">The sequence shown here is derived from an EMBL/GenBank/DDBJ whole genome shotgun (WGS) entry which is preliminary data.</text>
</comment>
<protein>
    <recommendedName>
        <fullName evidence="4">Type II secretion system protein GspF domain-containing protein</fullName>
    </recommendedName>
</protein>
<keyword evidence="1" id="KW-0472">Membrane</keyword>
<gene>
    <name evidence="2" type="ORF">F8O02_00515</name>
</gene>
<dbReference type="OrthoDB" id="3267562at2"/>
<name>A0A7C8BV40_9MICO</name>
<dbReference type="RefSeq" id="WP_158035241.1">
    <property type="nucleotide sequence ID" value="NZ_BAAAZV010000007.1"/>
</dbReference>
<feature type="transmembrane region" description="Helical" evidence="1">
    <location>
        <begin position="171"/>
        <end position="189"/>
    </location>
</feature>
<dbReference type="PANTHER" id="PTHR35007">
    <property type="entry name" value="INTEGRAL MEMBRANE PROTEIN-RELATED"/>
    <property type="match status" value="1"/>
</dbReference>
<dbReference type="AlphaFoldDB" id="A0A7C8BV40"/>
<dbReference type="EMBL" id="WBKA01000001">
    <property type="protein sequence ID" value="KAB1633462.1"/>
    <property type="molecule type" value="Genomic_DNA"/>
</dbReference>
<reference evidence="2 3" key="1">
    <citation type="submission" date="2019-09" db="EMBL/GenBank/DDBJ databases">
        <title>Phylogeny of genus Pseudoclavibacter and closely related genus.</title>
        <authorList>
            <person name="Li Y."/>
        </authorList>
    </citation>
    <scope>NUCLEOTIDE SEQUENCE [LARGE SCALE GENOMIC DNA]</scope>
    <source>
        <strain evidence="2 3">JCM 16921</strain>
    </source>
</reference>
<feature type="transmembrane region" description="Helical" evidence="1">
    <location>
        <begin position="292"/>
        <end position="317"/>
    </location>
</feature>
<keyword evidence="1" id="KW-0812">Transmembrane</keyword>
<dbReference type="PANTHER" id="PTHR35007:SF4">
    <property type="entry name" value="CONSERVED TRANSMEMBRANE PROTEIN-RELATED"/>
    <property type="match status" value="1"/>
</dbReference>
<accession>A0A7C8BV40</accession>
<sequence length="325" mass="34336">MNDEPARLREAAGLLVALSGLLGAGVPVPRAIELLVDEGEDAGRRLLAPVRDAAHRQGVAAALTDELARLEREPRRFGAERAAGFGALVAAWRRVAAIWGVAEASGAPLVDALRRLAAGLEGMARAVEEEHGVAAGPRSTARLLQWLPVAGVALGALVGADVLGVLFTTPFGWGCLVAGGALAAAGARWQRRMLRALRPPDASDGLLLLAVELGVRAGRDADGAVALAVRMLHRAGLREDRAVERARLDRLLRLWRRSGVPLVGLLDGERRRLERERSTRLRQIAASLETRLLLPLGVCALPAFIILSVLPMIAAVLGDTLAVLG</sequence>